<dbReference type="Proteomes" id="UP000231553">
    <property type="component" value="Unassembled WGS sequence"/>
</dbReference>
<protein>
    <submittedName>
        <fullName evidence="3">Universal stress protein</fullName>
    </submittedName>
</protein>
<dbReference type="RefSeq" id="WP_100161398.1">
    <property type="nucleotide sequence ID" value="NZ_PGTB01000007.1"/>
</dbReference>
<dbReference type="PANTHER" id="PTHR46268">
    <property type="entry name" value="STRESS RESPONSE PROTEIN NHAX"/>
    <property type="match status" value="1"/>
</dbReference>
<gene>
    <name evidence="3" type="ORF">CVM52_04420</name>
</gene>
<keyword evidence="4" id="KW-1185">Reference proteome</keyword>
<dbReference type="InterPro" id="IPR006016">
    <property type="entry name" value="UspA"/>
</dbReference>
<dbReference type="Pfam" id="PF00582">
    <property type="entry name" value="Usp"/>
    <property type="match status" value="1"/>
</dbReference>
<feature type="domain" description="UspA" evidence="2">
    <location>
        <begin position="1"/>
        <end position="135"/>
    </location>
</feature>
<evidence type="ECO:0000256" key="1">
    <source>
        <dbReference type="ARBA" id="ARBA00008791"/>
    </source>
</evidence>
<name>A0A2M8J526_9RHOB</name>
<dbReference type="EMBL" id="PGTB01000007">
    <property type="protein sequence ID" value="PJE37881.1"/>
    <property type="molecule type" value="Genomic_DNA"/>
</dbReference>
<dbReference type="SUPFAM" id="SSF52402">
    <property type="entry name" value="Adenine nucleotide alpha hydrolases-like"/>
    <property type="match status" value="1"/>
</dbReference>
<dbReference type="InterPro" id="IPR014729">
    <property type="entry name" value="Rossmann-like_a/b/a_fold"/>
</dbReference>
<comment type="similarity">
    <text evidence="1">Belongs to the universal stress protein A family.</text>
</comment>
<evidence type="ECO:0000313" key="3">
    <source>
        <dbReference type="EMBL" id="PJE37881.1"/>
    </source>
</evidence>
<comment type="caution">
    <text evidence="3">The sequence shown here is derived from an EMBL/GenBank/DDBJ whole genome shotgun (WGS) entry which is preliminary data.</text>
</comment>
<dbReference type="Gene3D" id="3.40.50.620">
    <property type="entry name" value="HUPs"/>
    <property type="match status" value="1"/>
</dbReference>
<dbReference type="AlphaFoldDB" id="A0A2M8J526"/>
<reference evidence="3 4" key="1">
    <citation type="journal article" date="2018" name="Int. J. Syst. Evol. Microbiol.">
        <title>Pseudooceanicola lipolyticus sp. nov., a marine alphaproteobacterium, reclassification of Oceanicola flagellatus as Pseudooceanicola flagellatus comb. nov. and emended description of the genus Pseudooceanicola.</title>
        <authorList>
            <person name="Huang M.-M."/>
            <person name="Guo L.-L."/>
            <person name="Wu Y.-H."/>
            <person name="Lai Q.-L."/>
            <person name="Shao Z.-Z."/>
            <person name="Wang C.-S."/>
            <person name="Wu M."/>
            <person name="Xu X.-W."/>
        </authorList>
    </citation>
    <scope>NUCLEOTIDE SEQUENCE [LARGE SCALE GENOMIC DNA]</scope>
    <source>
        <strain evidence="3 4">157</strain>
    </source>
</reference>
<dbReference type="CDD" id="cd00293">
    <property type="entry name" value="USP-like"/>
    <property type="match status" value="1"/>
</dbReference>
<organism evidence="3 4">
    <name type="scientific">Pseudooceanicola lipolyticus</name>
    <dbReference type="NCBI Taxonomy" id="2029104"/>
    <lineage>
        <taxon>Bacteria</taxon>
        <taxon>Pseudomonadati</taxon>
        <taxon>Pseudomonadota</taxon>
        <taxon>Alphaproteobacteria</taxon>
        <taxon>Rhodobacterales</taxon>
        <taxon>Paracoccaceae</taxon>
        <taxon>Pseudooceanicola</taxon>
    </lineage>
</organism>
<accession>A0A2M8J526</accession>
<proteinExistence type="inferred from homology"/>
<sequence>MYHNILVPIAFEADHDTTAPIKLARLLATPEARITLMHVIEHIPAYAISYMPADYTAAARQAVESQLKSMAAELPNCTAEVIEGHSGGSIVDWAEEHGCDLIILDSHRPGMQDVILGSTATHVVRHAQCAVHVVR</sequence>
<dbReference type="PANTHER" id="PTHR46268:SF6">
    <property type="entry name" value="UNIVERSAL STRESS PROTEIN UP12"/>
    <property type="match status" value="1"/>
</dbReference>
<dbReference type="OrthoDB" id="9792500at2"/>
<evidence type="ECO:0000313" key="4">
    <source>
        <dbReference type="Proteomes" id="UP000231553"/>
    </source>
</evidence>
<evidence type="ECO:0000259" key="2">
    <source>
        <dbReference type="Pfam" id="PF00582"/>
    </source>
</evidence>